<dbReference type="OrthoDB" id="713689at2"/>
<evidence type="ECO:0000313" key="2">
    <source>
        <dbReference type="Proteomes" id="UP000286715"/>
    </source>
</evidence>
<dbReference type="EMBL" id="BHZE01000002">
    <property type="protein sequence ID" value="GCD76757.1"/>
    <property type="molecule type" value="Genomic_DNA"/>
</dbReference>
<dbReference type="Proteomes" id="UP000286715">
    <property type="component" value="Unassembled WGS sequence"/>
</dbReference>
<evidence type="ECO:0000313" key="1">
    <source>
        <dbReference type="EMBL" id="GCD76757.1"/>
    </source>
</evidence>
<organism evidence="1 2">
    <name type="scientific">Thermaurantimonas aggregans</name>
    <dbReference type="NCBI Taxonomy" id="2173829"/>
    <lineage>
        <taxon>Bacteria</taxon>
        <taxon>Pseudomonadati</taxon>
        <taxon>Bacteroidota</taxon>
        <taxon>Flavobacteriia</taxon>
        <taxon>Flavobacteriales</taxon>
        <taxon>Schleiferiaceae</taxon>
        <taxon>Thermaurantimonas</taxon>
    </lineage>
</organism>
<sequence>MSYSAKLLLAISLTILLSNACKKEKPEVPKENELITTLEFLLKNSENPADSVVLRFFDLDGMGGIPPQVSQVGEIKANQAYRGSLNLWDETQTPPGNVNVEILATAKDHQFFYIPEEIEAQFIYKDFDPNGKPLGLLVDVITGNPSSGSLRIVLRHYPDKNAPDVAQGNIENAGGSTDIEAVFPIEIKP</sequence>
<protein>
    <recommendedName>
        <fullName evidence="3">Type 1 periplasmic binding fold superfamily protein</fullName>
    </recommendedName>
</protein>
<comment type="caution">
    <text evidence="1">The sequence shown here is derived from an EMBL/GenBank/DDBJ whole genome shotgun (WGS) entry which is preliminary data.</text>
</comment>
<name>A0A401XIA3_9FLAO</name>
<keyword evidence="2" id="KW-1185">Reference proteome</keyword>
<gene>
    <name evidence="1" type="ORF">JCM31826_02390</name>
</gene>
<reference evidence="1 2" key="1">
    <citation type="submission" date="2018-11" db="EMBL/GenBank/DDBJ databases">
        <title>Schleiferia aggregans sp. nov., a moderately thermophilic heterotrophic bacterium isolated from microbial mats at a terrestrial hot spring.</title>
        <authorList>
            <person name="Iino T."/>
            <person name="Ohkuma M."/>
            <person name="Haruta S."/>
        </authorList>
    </citation>
    <scope>NUCLEOTIDE SEQUENCE [LARGE SCALE GENOMIC DNA]</scope>
    <source>
        <strain evidence="1 2">LA</strain>
    </source>
</reference>
<dbReference type="RefSeq" id="WP_124396835.1">
    <property type="nucleotide sequence ID" value="NZ_BHZE01000002.1"/>
</dbReference>
<proteinExistence type="predicted"/>
<dbReference type="AlphaFoldDB" id="A0A401XIA3"/>
<accession>A0A401XIA3</accession>
<evidence type="ECO:0008006" key="3">
    <source>
        <dbReference type="Google" id="ProtNLM"/>
    </source>
</evidence>